<evidence type="ECO:0000313" key="2">
    <source>
        <dbReference type="Proteomes" id="UP000605392"/>
    </source>
</evidence>
<accession>A0ACB5PPQ1</accession>
<keyword evidence="2" id="KW-1185">Reference proteome</keyword>
<dbReference type="Proteomes" id="UP000605392">
    <property type="component" value="Unassembled WGS sequence"/>
</dbReference>
<sequence>MTRIILTAGLLLLSGGIFAQKPSSPAASSASRALAAPIVGRVVDQATGEPLPSATILFPDLRRVTATSTDGAFRFTNLPKGRFLMQVRSLGYTTVVRTVDTGAGQPLDIALVPAATEIGQVVVTGVSASTEMRRSPIPTTVVNRSQLNQAAATNVIDAIAHTPGLSQITTGVGISKPIIRGLGANRVITLNNGARQEGQQWGDEHGIEIDEAGIDRAEVIKGPGSLLYGSDGLAGVVNFVAPDPVEEGKIIGSVATNYQTNNNLLGYSVMNAGNLNGLNWMARNSGKVASNYRNPYDGRVFNSGFRELNGNGYIGLNKSWGYSHLTLSTFNQIVGLVEGDRDTITGRFLKPVVGGNFGEIIGEPQSEDALRTYTLHVPRQQINHLRIGTENNFILDRSRLTLNVGWQQNLRREFGNPADYYEESLFFQLRTVDYSLRYFLPEINGWNTTIGTSGMRQENVNKGVEFLIPAYQLYDAGAFAVSKKTFGKLDLSGGLRYDWRRIEADNLFLDEDEQPVPAPRGEMKFPGFVSTFRNVSGSVGGSFEASEKLVLKANVARGFRAPNIAELGSNGIHEGTIRYEIGNPALKAETSFQLDAGASYETEHVGLRIDAFRNQIQNYIFPRRLPSTAGTDSLSADGDPVFVYGQGDARLLGGEITIDIHPHPLDWLHFENSFSMVRAQELNQPDSLRYLPFIPADRLQSELRVNFNKAGTHLANLYARAGIEHTFAQNRFFSAFGTETRTPGYTLVNAGIGADVVNSQAKTLFSIYLTGTNLFDVGYQSHLSRLKYAAFNPTNGRSGVFNMGQNVSLKLLVPLVFK</sequence>
<reference evidence="1 2" key="1">
    <citation type="journal article" date="2019" name="Int. J. Syst. Evol. Microbiol.">
        <title>The Global Catalogue of Microorganisms (GCM) 10K type strain sequencing project: providing services to taxonomists for standard genome sequencing and annotation.</title>
        <authorList>
            <consortium name="The Broad Institute Genomics Platform"/>
            <consortium name="The Broad Institute Genome Sequencing Center for Infectious Disease"/>
            <person name="Wu L."/>
            <person name="Ma J."/>
        </authorList>
    </citation>
    <scope>NUCLEOTIDE SEQUENCE [LARGE SCALE GENOMIC DNA]</scope>
    <source>
        <strain evidence="1 2">CGMCC 1.12720</strain>
    </source>
</reference>
<protein>
    <submittedName>
        <fullName evidence="1">TonB-dependent receptor</fullName>
    </submittedName>
</protein>
<comment type="caution">
    <text evidence="1">The sequence shown here is derived from an EMBL/GenBank/DDBJ whole genome shotgun (WGS) entry which is preliminary data.</text>
</comment>
<organism evidence="1 2">
    <name type="scientific">Hymenobacter qilianensis</name>
    <dbReference type="NCBI Taxonomy" id="1385715"/>
    <lineage>
        <taxon>Bacteria</taxon>
        <taxon>Pseudomonadati</taxon>
        <taxon>Bacteroidota</taxon>
        <taxon>Cytophagia</taxon>
        <taxon>Cytophagales</taxon>
        <taxon>Hymenobacteraceae</taxon>
        <taxon>Hymenobacter</taxon>
    </lineage>
</organism>
<dbReference type="EMBL" id="BMFN01000001">
    <property type="protein sequence ID" value="GGF59681.1"/>
    <property type="molecule type" value="Genomic_DNA"/>
</dbReference>
<evidence type="ECO:0000313" key="1">
    <source>
        <dbReference type="EMBL" id="GGF59681.1"/>
    </source>
</evidence>
<keyword evidence="1" id="KW-0675">Receptor</keyword>
<name>A0ACB5PPQ1_9BACT</name>
<proteinExistence type="predicted"/>
<gene>
    <name evidence="1" type="primary">phuR</name>
    <name evidence="1" type="ORF">GCM10011375_13560</name>
</gene>